<dbReference type="EMBL" id="CP122539">
    <property type="protein sequence ID" value="WGH74700.1"/>
    <property type="molecule type" value="Genomic_DNA"/>
</dbReference>
<evidence type="ECO:0000259" key="1">
    <source>
        <dbReference type="Pfam" id="PF13274"/>
    </source>
</evidence>
<dbReference type="Pfam" id="PF13274">
    <property type="entry name" value="SocA_Panacea"/>
    <property type="match status" value="1"/>
</dbReference>
<keyword evidence="3" id="KW-1185">Reference proteome</keyword>
<name>A0ABY8L3K0_9FLAO</name>
<evidence type="ECO:0000313" key="2">
    <source>
        <dbReference type="EMBL" id="WGH74700.1"/>
    </source>
</evidence>
<protein>
    <submittedName>
        <fullName evidence="2">DUF4065 domain-containing protein</fullName>
    </submittedName>
</protein>
<dbReference type="RefSeq" id="WP_279650594.1">
    <property type="nucleotide sequence ID" value="NZ_CP122539.1"/>
</dbReference>
<feature type="domain" description="Antitoxin SocA-like Panacea" evidence="1">
    <location>
        <begin position="27"/>
        <end position="123"/>
    </location>
</feature>
<gene>
    <name evidence="2" type="ORF">P8625_11475</name>
</gene>
<organism evidence="2 3">
    <name type="scientific">Tenacibaculum tangerinum</name>
    <dbReference type="NCBI Taxonomy" id="3038772"/>
    <lineage>
        <taxon>Bacteria</taxon>
        <taxon>Pseudomonadati</taxon>
        <taxon>Bacteroidota</taxon>
        <taxon>Flavobacteriia</taxon>
        <taxon>Flavobacteriales</taxon>
        <taxon>Flavobacteriaceae</taxon>
        <taxon>Tenacibaculum</taxon>
    </lineage>
</organism>
<proteinExistence type="predicted"/>
<sequence length="152" mass="17515">MAYSPTTVANYFVQEKAKFGKLTSMKLIKLVYLAYSWYITLNGQEQPLTTEKPQAWKYGPVFPSLYKIIKKEGKIELSEPLPNDVEEVISNEDTAFLERIWDLYGEYNGIQLSAMTHAEGTPWREVYSIGNNSEIPDEFIINHYQPRLKPAS</sequence>
<reference evidence="2 3" key="1">
    <citation type="submission" date="2023-04" db="EMBL/GenBank/DDBJ databases">
        <title>Tenacibaculum tangerinum sp. nov., isolated from sea tidal flat of South Korea.</title>
        <authorList>
            <person name="Lee S.H."/>
            <person name="Kim J.-J."/>
        </authorList>
    </citation>
    <scope>NUCLEOTIDE SEQUENCE [LARGE SCALE GENOMIC DNA]</scope>
    <source>
        <strain evidence="2 3">GRR-S3-23</strain>
    </source>
</reference>
<dbReference type="InterPro" id="IPR025272">
    <property type="entry name" value="SocA_Panacea"/>
</dbReference>
<accession>A0ABY8L3K0</accession>
<dbReference type="Proteomes" id="UP001232001">
    <property type="component" value="Chromosome"/>
</dbReference>
<evidence type="ECO:0000313" key="3">
    <source>
        <dbReference type="Proteomes" id="UP001232001"/>
    </source>
</evidence>